<sequence length="128" mass="13916">MGETPGTVVGINRRAATAPSPPPNLFTVRTQPSAPIYYCPDATAIGPLAGLPPLTERSLEQGERSQEFADAPKRHWRSSGLLFRSHQASSAIVAEGGHSMDERQSGWICPSVVAATRLRRRTSRHRQS</sequence>
<dbReference type="AlphaFoldDB" id="A0A328DH92"/>
<evidence type="ECO:0000313" key="3">
    <source>
        <dbReference type="Proteomes" id="UP000249390"/>
    </source>
</evidence>
<reference evidence="2 3" key="1">
    <citation type="submission" date="2018-06" db="EMBL/GenBank/DDBJ databases">
        <title>The Genome of Cuscuta australis (Dodder) Provides Insight into the Evolution of Plant Parasitism.</title>
        <authorList>
            <person name="Liu H."/>
        </authorList>
    </citation>
    <scope>NUCLEOTIDE SEQUENCE [LARGE SCALE GENOMIC DNA]</scope>
    <source>
        <strain evidence="3">cv. Yunnan</strain>
        <tissue evidence="2">Vines</tissue>
    </source>
</reference>
<evidence type="ECO:0000256" key="1">
    <source>
        <dbReference type="SAM" id="MobiDB-lite"/>
    </source>
</evidence>
<protein>
    <submittedName>
        <fullName evidence="2">Uncharacterized protein</fullName>
    </submittedName>
</protein>
<keyword evidence="3" id="KW-1185">Reference proteome</keyword>
<gene>
    <name evidence="2" type="ORF">DM860_015548</name>
</gene>
<name>A0A328DH92_9ASTE</name>
<comment type="caution">
    <text evidence="2">The sequence shown here is derived from an EMBL/GenBank/DDBJ whole genome shotgun (WGS) entry which is preliminary data.</text>
</comment>
<proteinExistence type="predicted"/>
<dbReference type="Proteomes" id="UP000249390">
    <property type="component" value="Unassembled WGS sequence"/>
</dbReference>
<evidence type="ECO:0000313" key="2">
    <source>
        <dbReference type="EMBL" id="RAL45142.1"/>
    </source>
</evidence>
<accession>A0A328DH92</accession>
<dbReference type="EMBL" id="NQVE01000140">
    <property type="protein sequence ID" value="RAL45142.1"/>
    <property type="molecule type" value="Genomic_DNA"/>
</dbReference>
<feature type="region of interest" description="Disordered" evidence="1">
    <location>
        <begin position="1"/>
        <end position="25"/>
    </location>
</feature>
<organism evidence="2 3">
    <name type="scientific">Cuscuta australis</name>
    <dbReference type="NCBI Taxonomy" id="267555"/>
    <lineage>
        <taxon>Eukaryota</taxon>
        <taxon>Viridiplantae</taxon>
        <taxon>Streptophyta</taxon>
        <taxon>Embryophyta</taxon>
        <taxon>Tracheophyta</taxon>
        <taxon>Spermatophyta</taxon>
        <taxon>Magnoliopsida</taxon>
        <taxon>eudicotyledons</taxon>
        <taxon>Gunneridae</taxon>
        <taxon>Pentapetalae</taxon>
        <taxon>asterids</taxon>
        <taxon>lamiids</taxon>
        <taxon>Solanales</taxon>
        <taxon>Convolvulaceae</taxon>
        <taxon>Cuscuteae</taxon>
        <taxon>Cuscuta</taxon>
        <taxon>Cuscuta subgen. Grammica</taxon>
        <taxon>Cuscuta sect. Cleistogrammica</taxon>
    </lineage>
</organism>